<comment type="caution">
    <text evidence="2">The sequence shown here is derived from an EMBL/GenBank/DDBJ whole genome shotgun (WGS) entry which is preliminary data.</text>
</comment>
<evidence type="ECO:0000313" key="3">
    <source>
        <dbReference type="Proteomes" id="UP001151760"/>
    </source>
</evidence>
<evidence type="ECO:0000256" key="1">
    <source>
        <dbReference type="SAM" id="MobiDB-lite"/>
    </source>
</evidence>
<dbReference type="EMBL" id="BQNB010020129">
    <property type="protein sequence ID" value="GJT92639.1"/>
    <property type="molecule type" value="Genomic_DNA"/>
</dbReference>
<accession>A0ABQ5HYZ8</accession>
<keyword evidence="3" id="KW-1185">Reference proteome</keyword>
<reference evidence="2" key="2">
    <citation type="submission" date="2022-01" db="EMBL/GenBank/DDBJ databases">
        <authorList>
            <person name="Yamashiro T."/>
            <person name="Shiraishi A."/>
            <person name="Satake H."/>
            <person name="Nakayama K."/>
        </authorList>
    </citation>
    <scope>NUCLEOTIDE SEQUENCE</scope>
</reference>
<sequence>MHESWNKMKGKSMDTNFGKPSILGKPPLQTIRNKPVMRQSAAFKSKRKHVLPLKLLINALIKPTTPHSWPKVRESIFARHHHVNALGPSWNSSKNVSQTSPIESLDLDRVLITRALVYTRALAAEERQFSFLLVFPSVVSPNYPKAMPSDPIVQSVDINTKSTSYAGAVGASTKEQPKVNFNVRPLVVDLIFNGVNISIPRKVVKKGRSSFARCLIKINSKAELVDVVTIGIPSLSGDDFTKETIHVVSPPIITTSNVVAPTMEKSNDGFQTMGKKKKRKGKFKSTNGGQFAGPSVKHNVRYEPKSTTSAPKN</sequence>
<gene>
    <name evidence="2" type="ORF">Tco_1081484</name>
</gene>
<dbReference type="Proteomes" id="UP001151760">
    <property type="component" value="Unassembled WGS sequence"/>
</dbReference>
<feature type="region of interest" description="Disordered" evidence="1">
    <location>
        <begin position="264"/>
        <end position="313"/>
    </location>
</feature>
<protein>
    <submittedName>
        <fullName evidence="2">Uncharacterized protein</fullName>
    </submittedName>
</protein>
<reference evidence="2" key="1">
    <citation type="journal article" date="2022" name="Int. J. Mol. Sci.">
        <title>Draft Genome of Tanacetum Coccineum: Genomic Comparison of Closely Related Tanacetum-Family Plants.</title>
        <authorList>
            <person name="Yamashiro T."/>
            <person name="Shiraishi A."/>
            <person name="Nakayama K."/>
            <person name="Satake H."/>
        </authorList>
    </citation>
    <scope>NUCLEOTIDE SEQUENCE</scope>
</reference>
<organism evidence="2 3">
    <name type="scientific">Tanacetum coccineum</name>
    <dbReference type="NCBI Taxonomy" id="301880"/>
    <lineage>
        <taxon>Eukaryota</taxon>
        <taxon>Viridiplantae</taxon>
        <taxon>Streptophyta</taxon>
        <taxon>Embryophyta</taxon>
        <taxon>Tracheophyta</taxon>
        <taxon>Spermatophyta</taxon>
        <taxon>Magnoliopsida</taxon>
        <taxon>eudicotyledons</taxon>
        <taxon>Gunneridae</taxon>
        <taxon>Pentapetalae</taxon>
        <taxon>asterids</taxon>
        <taxon>campanulids</taxon>
        <taxon>Asterales</taxon>
        <taxon>Asteraceae</taxon>
        <taxon>Asteroideae</taxon>
        <taxon>Anthemideae</taxon>
        <taxon>Anthemidinae</taxon>
        <taxon>Tanacetum</taxon>
    </lineage>
</organism>
<evidence type="ECO:0000313" key="2">
    <source>
        <dbReference type="EMBL" id="GJT92639.1"/>
    </source>
</evidence>
<feature type="compositionally biased region" description="Basic residues" evidence="1">
    <location>
        <begin position="274"/>
        <end position="283"/>
    </location>
</feature>
<feature type="region of interest" description="Disordered" evidence="1">
    <location>
        <begin position="1"/>
        <end position="25"/>
    </location>
</feature>
<name>A0ABQ5HYZ8_9ASTR</name>
<proteinExistence type="predicted"/>